<dbReference type="Pfam" id="PF13191">
    <property type="entry name" value="AAA_16"/>
    <property type="match status" value="1"/>
</dbReference>
<evidence type="ECO:0000256" key="1">
    <source>
        <dbReference type="ARBA" id="ARBA00022741"/>
    </source>
</evidence>
<dbReference type="SMART" id="SM00421">
    <property type="entry name" value="HTH_LUXR"/>
    <property type="match status" value="1"/>
</dbReference>
<sequence>MSEQQDRIIGRDVERARIAAFTEAPDGRALVLRGEAGVGKSALLDEVTERASGAGYRVVRALGVETESGLPFAGLHQLLHPLLPRDASLDHDHRSALDVVFGKASGAAPSVMALGIAVLDLLALAASEEPLLLVIDDGHWFDGPSAEVCAFVARRLSGYHVKVLVGLRADTESAFDAAGLPEVLLEPLTEEASCRLLDQRYPGLTDEIRRIVLDNADGNPLALMELPQTVTPGVASTLVEDLGGRQGIPLSRRLERMYARRVHDLAPAERAELVRGALDGIEAGSVPRRVTGARYRMRQVDGAMAQGLLTVDPSTGDFTFRHPLVRSALVQLATPNERRAAHAALAELHRGDIERRAVHLAAATIDPETEVADVLERAAHSATRRGGAATAVAWLTRAAELSVTAADRSRRLGDAAFIAGQSALLDQAERLVDESGQVSGESENIGAVITSAYVALYKDGDVRSTHRRVVSAVEEARRSGADAETVTRLLNVLLAISQFSADPAVWSRTDAAIDSMGDAADPLTLVYRDSWGDVVRRGTTVRERLDEAFARMAGGEPWDVMRLAVSAFYVDALGDFRPYLQRMVEREKDAGAVTNVMTMLHLVMLDQINSGAWDEAEASGRRGLELTTSHGYELFAHQFRAFLGLVAACRGQLERARELQSAIDAWARPRGVGFLTQYAESIGALTALSAGDYEAAYIYASGITVPGQFTPYSQQATRTLLDLVEAALHTGRSDQARSHALAARDAHLSAISPRLGLLTTAALAMTGDDTEAEELFARAVAHPAGPSFPFDLARIQLAYGMWLRRARRPKASREAFTRAADIFERLGASAWEQRAKLELRAAGLPVRKSGGGVAALTAQERQIAELAAGGMSNKEIGAKLFLSPRTVGAHLYKIFPKLGITSRASLRDALAREGEGEDGADR</sequence>
<dbReference type="SUPFAM" id="SSF52540">
    <property type="entry name" value="P-loop containing nucleoside triphosphate hydrolases"/>
    <property type="match status" value="1"/>
</dbReference>
<dbReference type="Pfam" id="PF00196">
    <property type="entry name" value="GerE"/>
    <property type="match status" value="1"/>
</dbReference>
<evidence type="ECO:0000313" key="4">
    <source>
        <dbReference type="EMBL" id="GHF09508.1"/>
    </source>
</evidence>
<name>A0A919E3V4_9ACTN</name>
<dbReference type="PANTHER" id="PTHR16305:SF35">
    <property type="entry name" value="TRANSCRIPTIONAL ACTIVATOR DOMAIN"/>
    <property type="match status" value="1"/>
</dbReference>
<gene>
    <name evidence="4" type="ORF">GCM10014715_76620</name>
</gene>
<accession>A0A919E3V4</accession>
<dbReference type="InterPro" id="IPR036388">
    <property type="entry name" value="WH-like_DNA-bd_sf"/>
</dbReference>
<dbReference type="PANTHER" id="PTHR16305">
    <property type="entry name" value="TESTICULAR SOLUBLE ADENYLYL CYCLASE"/>
    <property type="match status" value="1"/>
</dbReference>
<dbReference type="InterPro" id="IPR000792">
    <property type="entry name" value="Tscrpt_reg_LuxR_C"/>
</dbReference>
<dbReference type="Proteomes" id="UP000641386">
    <property type="component" value="Unassembled WGS sequence"/>
</dbReference>
<dbReference type="Gene3D" id="1.25.40.10">
    <property type="entry name" value="Tetratricopeptide repeat domain"/>
    <property type="match status" value="1"/>
</dbReference>
<dbReference type="GO" id="GO:0006355">
    <property type="term" value="P:regulation of DNA-templated transcription"/>
    <property type="evidence" value="ECO:0007669"/>
    <property type="project" value="InterPro"/>
</dbReference>
<evidence type="ECO:0000313" key="5">
    <source>
        <dbReference type="Proteomes" id="UP000641386"/>
    </source>
</evidence>
<dbReference type="GO" id="GO:0005524">
    <property type="term" value="F:ATP binding"/>
    <property type="evidence" value="ECO:0007669"/>
    <property type="project" value="UniProtKB-KW"/>
</dbReference>
<dbReference type="PROSITE" id="PS50043">
    <property type="entry name" value="HTH_LUXR_2"/>
    <property type="match status" value="1"/>
</dbReference>
<evidence type="ECO:0000259" key="3">
    <source>
        <dbReference type="PROSITE" id="PS50043"/>
    </source>
</evidence>
<dbReference type="Gene3D" id="1.10.10.10">
    <property type="entry name" value="Winged helix-like DNA-binding domain superfamily/Winged helix DNA-binding domain"/>
    <property type="match status" value="1"/>
</dbReference>
<dbReference type="GO" id="GO:0004016">
    <property type="term" value="F:adenylate cyclase activity"/>
    <property type="evidence" value="ECO:0007669"/>
    <property type="project" value="TreeGrafter"/>
</dbReference>
<dbReference type="PRINTS" id="PR00038">
    <property type="entry name" value="HTHLUXR"/>
</dbReference>
<dbReference type="InterPro" id="IPR027417">
    <property type="entry name" value="P-loop_NTPase"/>
</dbReference>
<dbReference type="SUPFAM" id="SSF46894">
    <property type="entry name" value="C-terminal effector domain of the bipartite response regulators"/>
    <property type="match status" value="1"/>
</dbReference>
<dbReference type="RefSeq" id="WP_229904014.1">
    <property type="nucleotide sequence ID" value="NZ_BNBC01000056.1"/>
</dbReference>
<dbReference type="InterPro" id="IPR041664">
    <property type="entry name" value="AAA_16"/>
</dbReference>
<keyword evidence="1" id="KW-0547">Nucleotide-binding</keyword>
<keyword evidence="2" id="KW-0067">ATP-binding</keyword>
<organism evidence="4 5">
    <name type="scientific">Streptomyces spiralis</name>
    <dbReference type="NCBI Taxonomy" id="66376"/>
    <lineage>
        <taxon>Bacteria</taxon>
        <taxon>Bacillati</taxon>
        <taxon>Actinomycetota</taxon>
        <taxon>Actinomycetes</taxon>
        <taxon>Kitasatosporales</taxon>
        <taxon>Streptomycetaceae</taxon>
        <taxon>Streptomyces</taxon>
    </lineage>
</organism>
<reference evidence="4" key="1">
    <citation type="journal article" date="2014" name="Int. J. Syst. Evol. Microbiol.">
        <title>Complete genome sequence of Corynebacterium casei LMG S-19264T (=DSM 44701T), isolated from a smear-ripened cheese.</title>
        <authorList>
            <consortium name="US DOE Joint Genome Institute (JGI-PGF)"/>
            <person name="Walter F."/>
            <person name="Albersmeier A."/>
            <person name="Kalinowski J."/>
            <person name="Ruckert C."/>
        </authorList>
    </citation>
    <scope>NUCLEOTIDE SEQUENCE</scope>
    <source>
        <strain evidence="4">JCM 3302</strain>
    </source>
</reference>
<protein>
    <submittedName>
        <fullName evidence="4">LuxR family transcriptional regulator</fullName>
    </submittedName>
</protein>
<reference evidence="4" key="2">
    <citation type="submission" date="2020-09" db="EMBL/GenBank/DDBJ databases">
        <authorList>
            <person name="Sun Q."/>
            <person name="Ohkuma M."/>
        </authorList>
    </citation>
    <scope>NUCLEOTIDE SEQUENCE</scope>
    <source>
        <strain evidence="4">JCM 3302</strain>
    </source>
</reference>
<dbReference type="InterPro" id="IPR011990">
    <property type="entry name" value="TPR-like_helical_dom_sf"/>
</dbReference>
<dbReference type="AlphaFoldDB" id="A0A919E3V4"/>
<keyword evidence="5" id="KW-1185">Reference proteome</keyword>
<dbReference type="EMBL" id="BNBC01000056">
    <property type="protein sequence ID" value="GHF09508.1"/>
    <property type="molecule type" value="Genomic_DNA"/>
</dbReference>
<comment type="caution">
    <text evidence="4">The sequence shown here is derived from an EMBL/GenBank/DDBJ whole genome shotgun (WGS) entry which is preliminary data.</text>
</comment>
<dbReference type="GO" id="GO:0003677">
    <property type="term" value="F:DNA binding"/>
    <property type="evidence" value="ECO:0007669"/>
    <property type="project" value="InterPro"/>
</dbReference>
<dbReference type="CDD" id="cd06170">
    <property type="entry name" value="LuxR_C_like"/>
    <property type="match status" value="1"/>
</dbReference>
<feature type="domain" description="HTH luxR-type" evidence="3">
    <location>
        <begin position="849"/>
        <end position="914"/>
    </location>
</feature>
<proteinExistence type="predicted"/>
<evidence type="ECO:0000256" key="2">
    <source>
        <dbReference type="ARBA" id="ARBA00022840"/>
    </source>
</evidence>
<dbReference type="GO" id="GO:0005737">
    <property type="term" value="C:cytoplasm"/>
    <property type="evidence" value="ECO:0007669"/>
    <property type="project" value="TreeGrafter"/>
</dbReference>
<dbReference type="InterPro" id="IPR016032">
    <property type="entry name" value="Sig_transdc_resp-reg_C-effctor"/>
</dbReference>